<organism evidence="2">
    <name type="scientific">Culex pipiens</name>
    <name type="common">House mosquito</name>
    <dbReference type="NCBI Taxonomy" id="7175"/>
    <lineage>
        <taxon>Eukaryota</taxon>
        <taxon>Metazoa</taxon>
        <taxon>Ecdysozoa</taxon>
        <taxon>Arthropoda</taxon>
        <taxon>Hexapoda</taxon>
        <taxon>Insecta</taxon>
        <taxon>Pterygota</taxon>
        <taxon>Neoptera</taxon>
        <taxon>Endopterygota</taxon>
        <taxon>Diptera</taxon>
        <taxon>Nematocera</taxon>
        <taxon>Culicoidea</taxon>
        <taxon>Culicidae</taxon>
        <taxon>Culicinae</taxon>
        <taxon>Culicini</taxon>
        <taxon>Culex</taxon>
        <taxon>Culex</taxon>
    </lineage>
</organism>
<dbReference type="AlphaFoldDB" id="A0A8D8NEX8"/>
<dbReference type="EMBL" id="HBUE01162410">
    <property type="protein sequence ID" value="CAG6510942.1"/>
    <property type="molecule type" value="Transcribed_RNA"/>
</dbReference>
<proteinExistence type="predicted"/>
<feature type="region of interest" description="Disordered" evidence="1">
    <location>
        <begin position="24"/>
        <end position="80"/>
    </location>
</feature>
<feature type="region of interest" description="Disordered" evidence="1">
    <location>
        <begin position="185"/>
        <end position="228"/>
    </location>
</feature>
<accession>A0A8D8NEX8</accession>
<name>A0A8D8NEX8_CULPI</name>
<dbReference type="EMBL" id="HBUE01162409">
    <property type="protein sequence ID" value="CAG6510938.1"/>
    <property type="molecule type" value="Transcribed_RNA"/>
</dbReference>
<feature type="compositionally biased region" description="Basic residues" evidence="1">
    <location>
        <begin position="34"/>
        <end position="45"/>
    </location>
</feature>
<evidence type="ECO:0000256" key="1">
    <source>
        <dbReference type="SAM" id="MobiDB-lite"/>
    </source>
</evidence>
<reference evidence="2" key="1">
    <citation type="submission" date="2021-05" db="EMBL/GenBank/DDBJ databases">
        <authorList>
            <person name="Alioto T."/>
            <person name="Alioto T."/>
            <person name="Gomez Garrido J."/>
        </authorList>
    </citation>
    <scope>NUCLEOTIDE SEQUENCE</scope>
</reference>
<feature type="compositionally biased region" description="Basic and acidic residues" evidence="1">
    <location>
        <begin position="189"/>
        <end position="204"/>
    </location>
</feature>
<feature type="compositionally biased region" description="Basic residues" evidence="1">
    <location>
        <begin position="205"/>
        <end position="217"/>
    </location>
</feature>
<protein>
    <submittedName>
        <fullName evidence="2">(northern house mosquito) hypothetical protein</fullName>
    </submittedName>
</protein>
<sequence length="228" mass="25401">MGWRPRPAGLLLPPAAGRAHLSGVGVRLGPVPPHHVRRGPHRRRGRNPDRHRATGPAGMRTGAAGTAAAQRDTGLHRGGSQTQYYVENGRRLPDRGWSEPDAVPRDARPAPQQCFDPVRGHRQLHAPLGAADRVRSGQNAERAVWAVRSDCTREPMSADKDSRRLLLLRVRTARVPAPPRCQLCQYGPPDDRSYKVRPRSDRLQRGHANRHPHRQCPVRRPWPAQVAV</sequence>
<feature type="compositionally biased region" description="Low complexity" evidence="1">
    <location>
        <begin position="54"/>
        <end position="72"/>
    </location>
</feature>
<evidence type="ECO:0000313" key="2">
    <source>
        <dbReference type="EMBL" id="CAG6562343.1"/>
    </source>
</evidence>
<dbReference type="EMBL" id="HBUE01267599">
    <property type="protein sequence ID" value="CAG6562347.1"/>
    <property type="molecule type" value="Transcribed_RNA"/>
</dbReference>
<dbReference type="EMBL" id="HBUE01267598">
    <property type="protein sequence ID" value="CAG6562343.1"/>
    <property type="molecule type" value="Transcribed_RNA"/>
</dbReference>